<evidence type="ECO:0000256" key="1">
    <source>
        <dbReference type="SAM" id="MobiDB-lite"/>
    </source>
</evidence>
<evidence type="ECO:0000313" key="3">
    <source>
        <dbReference type="Proteomes" id="UP000601990"/>
    </source>
</evidence>
<sequence length="393" mass="43886">MPISLACEGVVQLNAPLPSPSGPKARFLPAPLIRARAEALNRRNCLDLARTARQALYGILAFFDVKRPTEPVFASRDSICAESLLGSHPTLYRGLAELVTRGYITREQGRRRAREAFGQYSVSRIWLTEKALQLLGLAGQAQASKGVYQEHLATKEEVAGQPECSFPQGPSLTVRDRLQEIELSPNQQLSSKGQPPPEAPCETDQERAGGSRENRIDKKTRLPAELVRLISLGLSRSRICALMKLAREHGNGGKLGAVVALVWHRIQQFNAKAAFAYLATLVRQRKDFARLLEIQDRFEDRDSASKVVLERLNTKLPMFLERGDGMQVVTRRGKLIGVLRRMGDGGYVECLDDQNVRRTLPVNARLVESWEEGDIVLRRPDHEVCYEPEFAAD</sequence>
<feature type="compositionally biased region" description="Polar residues" evidence="1">
    <location>
        <begin position="184"/>
        <end position="193"/>
    </location>
</feature>
<evidence type="ECO:0000313" key="2">
    <source>
        <dbReference type="EMBL" id="NMF95328.1"/>
    </source>
</evidence>
<feature type="region of interest" description="Disordered" evidence="1">
    <location>
        <begin position="184"/>
        <end position="217"/>
    </location>
</feature>
<name>A0ABX1N7Q8_9RHOO</name>
<comment type="caution">
    <text evidence="2">The sequence shown here is derived from an EMBL/GenBank/DDBJ whole genome shotgun (WGS) entry which is preliminary data.</text>
</comment>
<proteinExistence type="predicted"/>
<dbReference type="EMBL" id="WTVH01000063">
    <property type="protein sequence ID" value="NMF95328.1"/>
    <property type="molecule type" value="Genomic_DNA"/>
</dbReference>
<accession>A0ABX1N7Q8</accession>
<feature type="compositionally biased region" description="Basic and acidic residues" evidence="1">
    <location>
        <begin position="204"/>
        <end position="217"/>
    </location>
</feature>
<dbReference type="RefSeq" id="WP_169200521.1">
    <property type="nucleotide sequence ID" value="NZ_WTVH02000001.1"/>
</dbReference>
<dbReference type="Proteomes" id="UP000601990">
    <property type="component" value="Unassembled WGS sequence"/>
</dbReference>
<protein>
    <submittedName>
        <fullName evidence="2">Replication protein</fullName>
    </submittedName>
</protein>
<keyword evidence="3" id="KW-1185">Reference proteome</keyword>
<gene>
    <name evidence="2" type="ORF">GO608_18655</name>
</gene>
<organism evidence="2 3">
    <name type="scientific">Aromatoleum buckelii</name>
    <dbReference type="NCBI Taxonomy" id="200254"/>
    <lineage>
        <taxon>Bacteria</taxon>
        <taxon>Pseudomonadati</taxon>
        <taxon>Pseudomonadota</taxon>
        <taxon>Betaproteobacteria</taxon>
        <taxon>Rhodocyclales</taxon>
        <taxon>Rhodocyclaceae</taxon>
        <taxon>Aromatoleum</taxon>
    </lineage>
</organism>
<reference evidence="2" key="1">
    <citation type="submission" date="2019-12" db="EMBL/GenBank/DDBJ databases">
        <title>Comparative genomics gives insights into the taxonomy of the Azoarcus-Aromatoleum group and reveals separate origins of nif in the plant-associated Azoarcus and non-plant-associated Aromatoleum sub-groups.</title>
        <authorList>
            <person name="Lafos M."/>
            <person name="Maluk M."/>
            <person name="Batista M."/>
            <person name="Junghare M."/>
            <person name="Carmona M."/>
            <person name="Faoro H."/>
            <person name="Cruz L.M."/>
            <person name="Battistoni F."/>
            <person name="De Souza E."/>
            <person name="Pedrosa F."/>
            <person name="Chen W.-M."/>
            <person name="Poole P.S."/>
            <person name="Dixon R.A."/>
            <person name="James E.K."/>
        </authorList>
    </citation>
    <scope>NUCLEOTIDE SEQUENCE</scope>
    <source>
        <strain evidence="2">U120</strain>
    </source>
</reference>